<name>A0AAQ4EW49_AMBAM</name>
<proteinExistence type="predicted"/>
<sequence length="76" mass="8765">MKMRTKVAVTAAVRSPGRPPRKRTLQQKTRAVMSRNGRKSLKWLQPLLRADEQFNAASQNCSWRAASNSSRLQWLR</sequence>
<evidence type="ECO:0000313" key="2">
    <source>
        <dbReference type="EMBL" id="KAK8778815.1"/>
    </source>
</evidence>
<comment type="caution">
    <text evidence="2">The sequence shown here is derived from an EMBL/GenBank/DDBJ whole genome shotgun (WGS) entry which is preliminary data.</text>
</comment>
<dbReference type="AlphaFoldDB" id="A0AAQ4EW49"/>
<gene>
    <name evidence="2" type="ORF">V5799_019845</name>
</gene>
<accession>A0AAQ4EW49</accession>
<keyword evidence="3" id="KW-1185">Reference proteome</keyword>
<protein>
    <submittedName>
        <fullName evidence="2">Uncharacterized protein</fullName>
    </submittedName>
</protein>
<feature type="region of interest" description="Disordered" evidence="1">
    <location>
        <begin position="1"/>
        <end position="37"/>
    </location>
</feature>
<organism evidence="2 3">
    <name type="scientific">Amblyomma americanum</name>
    <name type="common">Lone star tick</name>
    <dbReference type="NCBI Taxonomy" id="6943"/>
    <lineage>
        <taxon>Eukaryota</taxon>
        <taxon>Metazoa</taxon>
        <taxon>Ecdysozoa</taxon>
        <taxon>Arthropoda</taxon>
        <taxon>Chelicerata</taxon>
        <taxon>Arachnida</taxon>
        <taxon>Acari</taxon>
        <taxon>Parasitiformes</taxon>
        <taxon>Ixodida</taxon>
        <taxon>Ixodoidea</taxon>
        <taxon>Ixodidae</taxon>
        <taxon>Amblyomminae</taxon>
        <taxon>Amblyomma</taxon>
    </lineage>
</organism>
<evidence type="ECO:0000256" key="1">
    <source>
        <dbReference type="SAM" id="MobiDB-lite"/>
    </source>
</evidence>
<dbReference type="Proteomes" id="UP001321473">
    <property type="component" value="Unassembled WGS sequence"/>
</dbReference>
<reference evidence="2 3" key="1">
    <citation type="journal article" date="2023" name="Arcadia Sci">
        <title>De novo assembly of a long-read Amblyomma americanum tick genome.</title>
        <authorList>
            <person name="Chou S."/>
            <person name="Poskanzer K.E."/>
            <person name="Rollins M."/>
            <person name="Thuy-Boun P.S."/>
        </authorList>
    </citation>
    <scope>NUCLEOTIDE SEQUENCE [LARGE SCALE GENOMIC DNA]</scope>
    <source>
        <strain evidence="2">F_SG_1</strain>
        <tissue evidence="2">Salivary glands</tissue>
    </source>
</reference>
<dbReference type="EMBL" id="JARKHS020010398">
    <property type="protein sequence ID" value="KAK8778815.1"/>
    <property type="molecule type" value="Genomic_DNA"/>
</dbReference>
<evidence type="ECO:0000313" key="3">
    <source>
        <dbReference type="Proteomes" id="UP001321473"/>
    </source>
</evidence>